<feature type="binding site" evidence="9 12">
    <location>
        <begin position="262"/>
        <end position="265"/>
    </location>
    <ligand>
        <name>substrate</name>
    </ligand>
</feature>
<dbReference type="PANTHER" id="PTHR31637">
    <property type="entry name" value="2,3-BISPHOSPHOGLYCERATE-INDEPENDENT PHOSPHOGLYCERATE MUTASE"/>
    <property type="match status" value="1"/>
</dbReference>
<dbReference type="InterPro" id="IPR005995">
    <property type="entry name" value="Pgm_bpd_ind"/>
</dbReference>
<evidence type="ECO:0000256" key="11">
    <source>
        <dbReference type="PIRSR" id="PIRSR001492-1"/>
    </source>
</evidence>
<keyword evidence="7 9" id="KW-0464">Manganese</keyword>
<dbReference type="SUPFAM" id="SSF64158">
    <property type="entry name" value="2,3-Bisphosphoglycerate-independent phosphoglycerate mutase, substrate-binding domain"/>
    <property type="match status" value="1"/>
</dbReference>
<proteinExistence type="inferred from homology"/>
<feature type="binding site" evidence="9 12">
    <location>
        <position position="186"/>
    </location>
    <ligand>
        <name>substrate</name>
    </ligand>
</feature>
<feature type="binding site" evidence="9 13">
    <location>
        <position position="409"/>
    </location>
    <ligand>
        <name>Mn(2+)</name>
        <dbReference type="ChEBI" id="CHEBI:29035"/>
        <label>1</label>
    </ligand>
</feature>
<evidence type="ECO:0000256" key="2">
    <source>
        <dbReference type="ARBA" id="ARBA00002315"/>
    </source>
</evidence>
<dbReference type="NCBIfam" id="TIGR01307">
    <property type="entry name" value="pgm_bpd_ind"/>
    <property type="match status" value="1"/>
</dbReference>
<feature type="domain" description="Metalloenzyme" evidence="14">
    <location>
        <begin position="8"/>
        <end position="503"/>
    </location>
</feature>
<evidence type="ECO:0000256" key="9">
    <source>
        <dbReference type="HAMAP-Rule" id="MF_01038"/>
    </source>
</evidence>
<dbReference type="RefSeq" id="WP_025412907.1">
    <property type="nucleotide sequence ID" value="NZ_CP007128.1"/>
</dbReference>
<evidence type="ECO:0000256" key="6">
    <source>
        <dbReference type="ARBA" id="ARBA00023152"/>
    </source>
</evidence>
<dbReference type="InterPro" id="IPR036646">
    <property type="entry name" value="PGAM_B_sf"/>
</dbReference>
<protein>
    <recommendedName>
        <fullName evidence="9 10">2,3-bisphosphoglycerate-independent phosphoglycerate mutase</fullName>
        <shortName evidence="9">BPG-independent PGAM</shortName>
        <shortName evidence="9">Phosphoglyceromutase</shortName>
        <shortName evidence="9">iPGM</shortName>
        <ecNumber evidence="9 10">5.4.2.12</ecNumber>
    </recommendedName>
</protein>
<comment type="function">
    <text evidence="2 9">Catalyzes the interconversion of 2-phosphoglycerate and 3-phosphoglycerate.</text>
</comment>
<feature type="binding site" evidence="9 13">
    <location>
        <position position="15"/>
    </location>
    <ligand>
        <name>Mn(2+)</name>
        <dbReference type="ChEBI" id="CHEBI:29035"/>
        <label>2</label>
    </ligand>
</feature>
<evidence type="ECO:0000256" key="7">
    <source>
        <dbReference type="ARBA" id="ARBA00023211"/>
    </source>
</evidence>
<dbReference type="Pfam" id="PF01676">
    <property type="entry name" value="Metalloenzyme"/>
    <property type="match status" value="1"/>
</dbReference>
<dbReference type="KEGG" id="gba:J421_3922"/>
<keyword evidence="5 9" id="KW-0479">Metal-binding</keyword>
<comment type="catalytic activity">
    <reaction evidence="1 9">
        <text>(2R)-2-phosphoglycerate = (2R)-3-phosphoglycerate</text>
        <dbReference type="Rhea" id="RHEA:15901"/>
        <dbReference type="ChEBI" id="CHEBI:58272"/>
        <dbReference type="ChEBI" id="CHEBI:58289"/>
        <dbReference type="EC" id="5.4.2.12"/>
    </reaction>
</comment>
<dbReference type="EMBL" id="CP007128">
    <property type="protein sequence ID" value="AHG91459.1"/>
    <property type="molecule type" value="Genomic_DNA"/>
</dbReference>
<feature type="binding site" evidence="9 12">
    <location>
        <position position="192"/>
    </location>
    <ligand>
        <name>substrate</name>
    </ligand>
</feature>
<evidence type="ECO:0000256" key="10">
    <source>
        <dbReference type="NCBIfam" id="TIGR01307"/>
    </source>
</evidence>
<keyword evidence="6 9" id="KW-0324">Glycolysis</keyword>
<comment type="cofactor">
    <cofactor evidence="9">
        <name>Mn(2+)</name>
        <dbReference type="ChEBI" id="CHEBI:29035"/>
    </cofactor>
    <text evidence="9">Binds 2 manganese ions per subunit.</text>
</comment>
<dbReference type="GO" id="GO:0004619">
    <property type="term" value="F:phosphoglycerate mutase activity"/>
    <property type="evidence" value="ECO:0007669"/>
    <property type="project" value="UniProtKB-UniRule"/>
</dbReference>
<dbReference type="UniPathway" id="UPA00109">
    <property type="reaction ID" value="UER00186"/>
</dbReference>
<feature type="binding site" evidence="9 12">
    <location>
        <begin position="156"/>
        <end position="157"/>
    </location>
    <ligand>
        <name>substrate</name>
    </ligand>
</feature>
<dbReference type="OrthoDB" id="9800863at2"/>
<evidence type="ECO:0000256" key="13">
    <source>
        <dbReference type="PIRSR" id="PIRSR001492-3"/>
    </source>
</evidence>
<dbReference type="FunFam" id="3.40.1450.10:FF:000002">
    <property type="entry name" value="2,3-bisphosphoglycerate-independent phosphoglycerate mutase"/>
    <property type="match status" value="1"/>
</dbReference>
<organism evidence="16 17">
    <name type="scientific">Gemmatirosa kalamazoonensis</name>
    <dbReference type="NCBI Taxonomy" id="861299"/>
    <lineage>
        <taxon>Bacteria</taxon>
        <taxon>Pseudomonadati</taxon>
        <taxon>Gemmatimonadota</taxon>
        <taxon>Gemmatimonadia</taxon>
        <taxon>Gemmatimonadales</taxon>
        <taxon>Gemmatimonadaceae</taxon>
        <taxon>Gemmatirosa</taxon>
    </lineage>
</organism>
<dbReference type="STRING" id="861299.J421_3922"/>
<dbReference type="Pfam" id="PF06415">
    <property type="entry name" value="iPGM_N"/>
    <property type="match status" value="1"/>
</dbReference>
<evidence type="ECO:0000256" key="4">
    <source>
        <dbReference type="ARBA" id="ARBA00008819"/>
    </source>
</evidence>
<dbReference type="Gene3D" id="3.40.720.10">
    <property type="entry name" value="Alkaline Phosphatase, subunit A"/>
    <property type="match status" value="1"/>
</dbReference>
<feature type="binding site" evidence="9 13">
    <location>
        <position position="405"/>
    </location>
    <ligand>
        <name>Mn(2+)</name>
        <dbReference type="ChEBI" id="CHEBI:29035"/>
        <label>1</label>
    </ligand>
</feature>
<name>W0RK33_9BACT</name>
<comment type="pathway">
    <text evidence="3 9">Carbohydrate degradation; glycolysis; pyruvate from D-glyceraldehyde 3-phosphate: step 3/5.</text>
</comment>
<dbReference type="SUPFAM" id="SSF53649">
    <property type="entry name" value="Alkaline phosphatase-like"/>
    <property type="match status" value="1"/>
</dbReference>
<evidence type="ECO:0000256" key="5">
    <source>
        <dbReference type="ARBA" id="ARBA00022723"/>
    </source>
</evidence>
<sequence length="528" mass="56815">MSSIHTRPVALLVLDGWGHRPEREGNAIALANTPTWDALWRRRSRTLLDASGLAVGLPEGQMGNSEVGHLNLGAGRVVMQDLVRISEAVRSGDFFRNPAFVEGCRTVKANGGTLHLVGLLGKGGVHALDKHLFALIDLAAREGVPKVAIHALLDGRDTLPKSALEYMRETVKTADGRAVIASLGGRYYGMDRDKRWQRTELFYRAAVDGVGPHAGDPVGAIQTAYDGGTTDEFIIPEVVVDADGKPVAPMRDGDVVICWNYRSDRMRQIVRAMTDPAFDGFDVSKRPKVTVVTMTVYDPTFEPFGVRAAFAPQSMARIVAEVLSDAGRTILKTAETEKYPHVTYFYNGGNETPYKGEDRVLVPSQKVATYDLAPEMSAIPLTDGLVHALETRSHDFILCNYANGDMVGHSGSLPATIKACETVDQCLARVLAAAEKGGWRLLVTADHGNCEMMIDPETGGPHTAHTTNPVPFVIVDPDSDAPLRRGGALCDVGPTILRMLGIEQPNEMTGVDLGDLQARVAATAGSGA</sequence>
<dbReference type="PANTHER" id="PTHR31637:SF0">
    <property type="entry name" value="2,3-BISPHOSPHOGLYCERATE-INDEPENDENT PHOSPHOGLYCERATE MUTASE"/>
    <property type="match status" value="1"/>
</dbReference>
<dbReference type="EC" id="5.4.2.12" evidence="9 10"/>
<dbReference type="HAMAP" id="MF_01038">
    <property type="entry name" value="GpmI"/>
    <property type="match status" value="1"/>
</dbReference>
<evidence type="ECO:0000313" key="17">
    <source>
        <dbReference type="Proteomes" id="UP000019151"/>
    </source>
</evidence>
<evidence type="ECO:0000256" key="8">
    <source>
        <dbReference type="ARBA" id="ARBA00023235"/>
    </source>
</evidence>
<evidence type="ECO:0000259" key="15">
    <source>
        <dbReference type="Pfam" id="PF06415"/>
    </source>
</evidence>
<feature type="binding site" evidence="9 13">
    <location>
        <position position="465"/>
    </location>
    <ligand>
        <name>Mn(2+)</name>
        <dbReference type="ChEBI" id="CHEBI:29035"/>
        <label>1</label>
    </ligand>
</feature>
<keyword evidence="8 9" id="KW-0413">Isomerase</keyword>
<dbReference type="Proteomes" id="UP000019151">
    <property type="component" value="Chromosome"/>
</dbReference>
<dbReference type="eggNOG" id="COG0696">
    <property type="taxonomic scope" value="Bacteria"/>
</dbReference>
<evidence type="ECO:0000256" key="1">
    <source>
        <dbReference type="ARBA" id="ARBA00000370"/>
    </source>
</evidence>
<feature type="binding site" evidence="9 12">
    <location>
        <position position="126"/>
    </location>
    <ligand>
        <name>substrate</name>
    </ligand>
</feature>
<feature type="binding site" evidence="9 12">
    <location>
        <position position="338"/>
    </location>
    <ligand>
        <name>substrate</name>
    </ligand>
</feature>
<feature type="binding site" evidence="9 13">
    <location>
        <position position="446"/>
    </location>
    <ligand>
        <name>Mn(2+)</name>
        <dbReference type="ChEBI" id="CHEBI:29035"/>
        <label>2</label>
    </ligand>
</feature>
<dbReference type="CDD" id="cd16010">
    <property type="entry name" value="iPGM"/>
    <property type="match status" value="1"/>
</dbReference>
<dbReference type="Gene3D" id="3.40.1450.10">
    <property type="entry name" value="BPG-independent phosphoglycerate mutase, domain B"/>
    <property type="match status" value="1"/>
</dbReference>
<dbReference type="InterPro" id="IPR011258">
    <property type="entry name" value="BPG-indep_PGM_N"/>
</dbReference>
<evidence type="ECO:0000256" key="3">
    <source>
        <dbReference type="ARBA" id="ARBA00004798"/>
    </source>
</evidence>
<comment type="subunit">
    <text evidence="9">Monomer.</text>
</comment>
<dbReference type="AlphaFoldDB" id="W0RK33"/>
<dbReference type="GO" id="GO:0006096">
    <property type="term" value="P:glycolytic process"/>
    <property type="evidence" value="ECO:0007669"/>
    <property type="project" value="UniProtKB-UniRule"/>
</dbReference>
<dbReference type="InterPro" id="IPR006124">
    <property type="entry name" value="Metalloenzyme"/>
</dbReference>
<dbReference type="HOGENOM" id="CLU_026099_2_0_0"/>
<dbReference type="InterPro" id="IPR017850">
    <property type="entry name" value="Alkaline_phosphatase_core_sf"/>
</dbReference>
<evidence type="ECO:0000256" key="12">
    <source>
        <dbReference type="PIRSR" id="PIRSR001492-2"/>
    </source>
</evidence>
<dbReference type="GO" id="GO:0006007">
    <property type="term" value="P:glucose catabolic process"/>
    <property type="evidence" value="ECO:0007669"/>
    <property type="project" value="InterPro"/>
</dbReference>
<reference evidence="16 17" key="1">
    <citation type="journal article" date="2014" name="Genome Announc.">
        <title>Genome Sequence and Methylome of Soil Bacterium Gemmatirosa kalamazoonensis KBS708T, a Member of the Rarely Cultivated Gemmatimonadetes Phylum.</title>
        <authorList>
            <person name="Debruyn J.M."/>
            <person name="Radosevich M."/>
            <person name="Wommack K.E."/>
            <person name="Polson S.W."/>
            <person name="Hauser L.J."/>
            <person name="Fawaz M.N."/>
            <person name="Korlach J."/>
            <person name="Tsai Y.C."/>
        </authorList>
    </citation>
    <scope>NUCLEOTIDE SEQUENCE [LARGE SCALE GENOMIC DNA]</scope>
    <source>
        <strain evidence="16 17">KBS708</strain>
    </source>
</reference>
<feature type="domain" description="BPG-independent PGAM N-terminal" evidence="15">
    <location>
        <begin position="85"/>
        <end position="298"/>
    </location>
</feature>
<dbReference type="GO" id="GO:0030145">
    <property type="term" value="F:manganese ion binding"/>
    <property type="evidence" value="ECO:0007669"/>
    <property type="project" value="UniProtKB-UniRule"/>
</dbReference>
<comment type="similarity">
    <text evidence="4 9">Belongs to the BPG-independent phosphoglycerate mutase family.</text>
</comment>
<gene>
    <name evidence="9" type="primary">gpmI</name>
    <name evidence="16" type="ORF">J421_3922</name>
</gene>
<dbReference type="InParanoid" id="W0RK33"/>
<feature type="binding site" evidence="9 13">
    <location>
        <position position="447"/>
    </location>
    <ligand>
        <name>Mn(2+)</name>
        <dbReference type="ChEBI" id="CHEBI:29035"/>
        <label>2</label>
    </ligand>
</feature>
<accession>W0RK33</accession>
<evidence type="ECO:0000259" key="14">
    <source>
        <dbReference type="Pfam" id="PF01676"/>
    </source>
</evidence>
<dbReference type="PIRSF" id="PIRSF001492">
    <property type="entry name" value="IPGAM"/>
    <property type="match status" value="1"/>
</dbReference>
<evidence type="ECO:0000313" key="16">
    <source>
        <dbReference type="EMBL" id="AHG91459.1"/>
    </source>
</evidence>
<dbReference type="GO" id="GO:0005829">
    <property type="term" value="C:cytosol"/>
    <property type="evidence" value="ECO:0007669"/>
    <property type="project" value="TreeGrafter"/>
</dbReference>
<dbReference type="PATRIC" id="fig|861299.3.peg.3980"/>
<dbReference type="FunCoup" id="W0RK33">
    <property type="interactions" value="361"/>
</dbReference>
<feature type="active site" description="Phosphoserine intermediate" evidence="9 11">
    <location>
        <position position="65"/>
    </location>
</feature>
<keyword evidence="17" id="KW-1185">Reference proteome</keyword>
<feature type="binding site" evidence="9 13">
    <location>
        <position position="65"/>
    </location>
    <ligand>
        <name>Mn(2+)</name>
        <dbReference type="ChEBI" id="CHEBI:29035"/>
        <label>2</label>
    </ligand>
</feature>